<evidence type="ECO:0000256" key="4">
    <source>
        <dbReference type="ARBA" id="ARBA00023315"/>
    </source>
</evidence>
<evidence type="ECO:0000256" key="2">
    <source>
        <dbReference type="ARBA" id="ARBA00022679"/>
    </source>
</evidence>
<keyword evidence="6" id="KW-1185">Reference proteome</keyword>
<dbReference type="Gene3D" id="2.160.10.10">
    <property type="entry name" value="Hexapeptide repeat proteins"/>
    <property type="match status" value="1"/>
</dbReference>
<dbReference type="InterPro" id="IPR001451">
    <property type="entry name" value="Hexapep"/>
</dbReference>
<dbReference type="InterPro" id="IPR045304">
    <property type="entry name" value="LbH_SAT"/>
</dbReference>
<dbReference type="GO" id="GO:0016746">
    <property type="term" value="F:acyltransferase activity"/>
    <property type="evidence" value="ECO:0007669"/>
    <property type="project" value="UniProtKB-KW"/>
</dbReference>
<dbReference type="InterPro" id="IPR011004">
    <property type="entry name" value="Trimer_LpxA-like_sf"/>
</dbReference>
<proteinExistence type="inferred from homology"/>
<accession>A0A1W6MG96</accession>
<keyword evidence="4" id="KW-0012">Acyltransferase</keyword>
<name>A0A1W6MG96_9FLAO</name>
<dbReference type="Proteomes" id="UP000193431">
    <property type="component" value="Chromosome"/>
</dbReference>
<gene>
    <name evidence="5" type="ORF">BST97_00135</name>
</gene>
<evidence type="ECO:0000256" key="3">
    <source>
        <dbReference type="ARBA" id="ARBA00022737"/>
    </source>
</evidence>
<dbReference type="CDD" id="cd03354">
    <property type="entry name" value="LbH_SAT"/>
    <property type="match status" value="1"/>
</dbReference>
<dbReference type="Pfam" id="PF00132">
    <property type="entry name" value="Hexapep"/>
    <property type="match status" value="1"/>
</dbReference>
<evidence type="ECO:0000256" key="1">
    <source>
        <dbReference type="ARBA" id="ARBA00007274"/>
    </source>
</evidence>
<keyword evidence="3" id="KW-0677">Repeat</keyword>
<protein>
    <recommendedName>
        <fullName evidence="7">Serine acetyltransferase</fullName>
    </recommendedName>
</protein>
<dbReference type="InterPro" id="IPR018357">
    <property type="entry name" value="Hexapep_transf_CS"/>
</dbReference>
<dbReference type="EMBL" id="CP019344">
    <property type="protein sequence ID" value="ARN76536.1"/>
    <property type="molecule type" value="Genomic_DNA"/>
</dbReference>
<evidence type="ECO:0000313" key="5">
    <source>
        <dbReference type="EMBL" id="ARN76536.1"/>
    </source>
</evidence>
<reference evidence="5 6" key="1">
    <citation type="submission" date="2016-11" db="EMBL/GenBank/DDBJ databases">
        <title>Trade-off between light-utilization and light-protection in marine flavobacteria.</title>
        <authorList>
            <person name="Kumagai Y."/>
        </authorList>
    </citation>
    <scope>NUCLEOTIDE SEQUENCE [LARGE SCALE GENOMIC DNA]</scope>
    <source>
        <strain evidence="5 6">JCM 13191</strain>
    </source>
</reference>
<comment type="similarity">
    <text evidence="1">Belongs to the transferase hexapeptide repeat family.</text>
</comment>
<dbReference type="PANTHER" id="PTHR42811">
    <property type="entry name" value="SERINE ACETYLTRANSFERASE"/>
    <property type="match status" value="1"/>
</dbReference>
<dbReference type="AlphaFoldDB" id="A0A1W6MG96"/>
<dbReference type="SUPFAM" id="SSF51161">
    <property type="entry name" value="Trimeric LpxA-like enzymes"/>
    <property type="match status" value="1"/>
</dbReference>
<organism evidence="5 6">
    <name type="scientific">Nonlabens spongiae</name>
    <dbReference type="NCBI Taxonomy" id="331648"/>
    <lineage>
        <taxon>Bacteria</taxon>
        <taxon>Pseudomonadati</taxon>
        <taxon>Bacteroidota</taxon>
        <taxon>Flavobacteriia</taxon>
        <taxon>Flavobacteriales</taxon>
        <taxon>Flavobacteriaceae</taxon>
        <taxon>Nonlabens</taxon>
    </lineage>
</organism>
<dbReference type="PROSITE" id="PS00101">
    <property type="entry name" value="HEXAPEP_TRANSFERASES"/>
    <property type="match status" value="1"/>
</dbReference>
<sequence>MKKLKFYLKHYLMNSHLKRFEKIVLANHPEVVEDVQITYGLRGCDERKTNFSERFKHLMKYYPEFVYVFQWRTGLLKSSRLKSLFKYTDYQCKIFKSTKIEGGMACYHPYASVINAKNIGRNFEFRNSITIGNKSNDNRLIPTIGDNVKIGANACIIGDIKIGNNVIIGAGSIVVRDVPNNVVVAGNPARVIKALE</sequence>
<evidence type="ECO:0000313" key="6">
    <source>
        <dbReference type="Proteomes" id="UP000193431"/>
    </source>
</evidence>
<keyword evidence="2" id="KW-0808">Transferase</keyword>
<evidence type="ECO:0008006" key="7">
    <source>
        <dbReference type="Google" id="ProtNLM"/>
    </source>
</evidence>
<dbReference type="STRING" id="331648.BST97_00135"/>